<evidence type="ECO:0000259" key="2">
    <source>
        <dbReference type="Pfam" id="PF18297"/>
    </source>
</evidence>
<dbReference type="Gene3D" id="2.30.310.10">
    <property type="entry name" value="ibrinogen binding protein from staphylococcus aureus domain"/>
    <property type="match status" value="1"/>
</dbReference>
<proteinExistence type="predicted"/>
<dbReference type="InterPro" id="IPR059101">
    <property type="entry name" value="NFACT-R_2"/>
</dbReference>
<keyword evidence="4" id="KW-1185">Reference proteome</keyword>
<keyword evidence="1" id="KW-0175">Coiled coil</keyword>
<dbReference type="OrthoDB" id="9766163at2"/>
<dbReference type="Proteomes" id="UP000310353">
    <property type="component" value="Unassembled WGS sequence"/>
</dbReference>
<evidence type="ECO:0000313" key="4">
    <source>
        <dbReference type="Proteomes" id="UP000310353"/>
    </source>
</evidence>
<accession>A0A4V6DWK9</accession>
<protein>
    <recommendedName>
        <fullName evidence="2">NFACT protein RNA binding domain-containing protein</fullName>
    </recommendedName>
</protein>
<organism evidence="3 4">
    <name type="scientific">Campylobacter aviculae</name>
    <dbReference type="NCBI Taxonomy" id="2510190"/>
    <lineage>
        <taxon>Bacteria</taxon>
        <taxon>Pseudomonadati</taxon>
        <taxon>Campylobacterota</taxon>
        <taxon>Epsilonproteobacteria</taxon>
        <taxon>Campylobacterales</taxon>
        <taxon>Campylobacteraceae</taxon>
        <taxon>Campylobacter</taxon>
    </lineage>
</organism>
<dbReference type="AlphaFoldDB" id="A0A4V6DWK9"/>
<dbReference type="Pfam" id="PF18297">
    <property type="entry name" value="NFACT-R_2"/>
    <property type="match status" value="1"/>
</dbReference>
<name>A0A4V6DWK9_9BACT</name>
<comment type="caution">
    <text evidence="3">The sequence shown here is derived from an EMBL/GenBank/DDBJ whole genome shotgun (WGS) entry which is preliminary data.</text>
</comment>
<feature type="domain" description="NFACT protein RNA binding" evidence="2">
    <location>
        <begin position="335"/>
        <end position="402"/>
    </location>
</feature>
<sequence length="435" mass="52021">MKYTELLQLKDFFKKFKKIDFIKRINDNVLELSFDRQRFIFDLSRANSAIYIANLKVKNYNAPFDFMLKKYFSNAFIKDVKILENNRILCFHTFSNKSYKSYENKIYFEFTGKNTNAIITDEKEMIIDALRHIDKSYRIIKPNVILEPLKPYKMDDNYEKIIDFKTYFSKKFESINENKINQIKASKIAQIDKKITNLNEIISGLDQEDFLFKKALEYRQKADVLFANLSCLKEYERDFKLKDFEDKTMHFKLETSPKESANLFYKNAKKLEQRARNLNIQRANLQEKLDFSLNLKNLLMQTKDEWELEILLPRKSSKKNYENKENDHIAHFYFHDFKICVGKNEKGNEILLKNAKKEDMWLHVKDIPSSHTIIVSNKRKITEDVIQFGARLCVSFSKLKKGSYWVDYTLRNFVKVQQKAFVNYTNFKSIYITKD</sequence>
<dbReference type="EMBL" id="NXMA01000009">
    <property type="protein sequence ID" value="TKX31672.1"/>
    <property type="molecule type" value="Genomic_DNA"/>
</dbReference>
<gene>
    <name evidence="3" type="ORF">CQA76_06065</name>
</gene>
<evidence type="ECO:0000256" key="1">
    <source>
        <dbReference type="SAM" id="Coils"/>
    </source>
</evidence>
<reference evidence="3 4" key="1">
    <citation type="submission" date="2018-05" db="EMBL/GenBank/DDBJ databases">
        <title>Novel Campyloabacter and Helicobacter Species and Strains.</title>
        <authorList>
            <person name="Mannion A.J."/>
            <person name="Shen Z."/>
            <person name="Fox J.G."/>
        </authorList>
    </citation>
    <scope>NUCLEOTIDE SEQUENCE [LARGE SCALE GENOMIC DNA]</scope>
    <source>
        <strain evidence="4">MIT17-670</strain>
    </source>
</reference>
<evidence type="ECO:0000313" key="3">
    <source>
        <dbReference type="EMBL" id="TKX31672.1"/>
    </source>
</evidence>
<dbReference type="RefSeq" id="WP_137622526.1">
    <property type="nucleotide sequence ID" value="NZ_NXMA01000009.1"/>
</dbReference>
<feature type="coiled-coil region" evidence="1">
    <location>
        <begin position="261"/>
        <end position="295"/>
    </location>
</feature>
<dbReference type="Pfam" id="PF05833">
    <property type="entry name" value="NFACT_N"/>
    <property type="match status" value="1"/>
</dbReference>